<organism evidence="2 3">
    <name type="scientific">Candidatus Roizmanbacteria bacterium RIFCSPHIGHO2_02_FULL_39_9</name>
    <dbReference type="NCBI Taxonomy" id="1802040"/>
    <lineage>
        <taxon>Bacteria</taxon>
        <taxon>Candidatus Roizmaniibacteriota</taxon>
    </lineage>
</organism>
<dbReference type="AlphaFoldDB" id="A0A1F7H4X0"/>
<feature type="compositionally biased region" description="Pro residues" evidence="1">
    <location>
        <begin position="437"/>
        <end position="472"/>
    </location>
</feature>
<comment type="caution">
    <text evidence="2">The sequence shown here is derived from an EMBL/GenBank/DDBJ whole genome shotgun (WGS) entry which is preliminary data.</text>
</comment>
<sequence length="520" mass="55369">MKNLHKNFFLPLLLIAVVLLASVGYLYNTNQSAVISGSIDLNGVIPNNSSISLLVKKQGDANFSPIINNLPAENGADWEWSKATKGVMYEVMASLYQDKTKLGDSSIIRITAPSTGQTLVINSTYKPSLQQATISGGIDLNGAVTNQSNIALYQKKENETEFNLITDQIAARDGSSWSWDGAIAGEVYTIKALLYVDGQYMGESPVIEVTAPATDEILRINSQYSAPPEKATVSGSFNINGPIPSNTIVTIYKQGPGDASFVKLFNMPASNGVQWSWSGAIQGAQYQMKASLWNNNNDIGDSQVITLTAPASNETFVINYSVSGRAAVQPPNSPTVQCVSQSGNSWTANLNFQSVAGTNTYWIQVGSQSGGNDIVNTQVGSNGQTSQTYTMNNINNGSSYFAEYAASTCVNCTGSNQYSPFSNVLQFTCRPQSPTATPTPLPPQPTYTPYPTSTPLPTNTPTPTNTPIPTLPPRTSACNQTCGSNGYSCVTGLQCVSGSLPGSQVCRNPNCTSEADCNCN</sequence>
<evidence type="ECO:0000256" key="1">
    <source>
        <dbReference type="SAM" id="MobiDB-lite"/>
    </source>
</evidence>
<dbReference type="Proteomes" id="UP000178597">
    <property type="component" value="Unassembled WGS sequence"/>
</dbReference>
<dbReference type="STRING" id="1802040.A3C28_02260"/>
<reference evidence="2 3" key="1">
    <citation type="journal article" date="2016" name="Nat. Commun.">
        <title>Thousands of microbial genomes shed light on interconnected biogeochemical processes in an aquifer system.</title>
        <authorList>
            <person name="Anantharaman K."/>
            <person name="Brown C.T."/>
            <person name="Hug L.A."/>
            <person name="Sharon I."/>
            <person name="Castelle C.J."/>
            <person name="Probst A.J."/>
            <person name="Thomas B.C."/>
            <person name="Singh A."/>
            <person name="Wilkins M.J."/>
            <person name="Karaoz U."/>
            <person name="Brodie E.L."/>
            <person name="Williams K.H."/>
            <person name="Hubbard S.S."/>
            <person name="Banfield J.F."/>
        </authorList>
    </citation>
    <scope>NUCLEOTIDE SEQUENCE [LARGE SCALE GENOMIC DNA]</scope>
</reference>
<protein>
    <recommendedName>
        <fullName evidence="4">Fibronectin type-III domain-containing protein</fullName>
    </recommendedName>
</protein>
<accession>A0A1F7H4X0</accession>
<evidence type="ECO:0000313" key="3">
    <source>
        <dbReference type="Proteomes" id="UP000178597"/>
    </source>
</evidence>
<gene>
    <name evidence="2" type="ORF">A3C28_02260</name>
</gene>
<evidence type="ECO:0000313" key="2">
    <source>
        <dbReference type="EMBL" id="OGK26319.1"/>
    </source>
</evidence>
<name>A0A1F7H4X0_9BACT</name>
<feature type="region of interest" description="Disordered" evidence="1">
    <location>
        <begin position="432"/>
        <end position="472"/>
    </location>
</feature>
<dbReference type="EMBL" id="MFZP01000048">
    <property type="protein sequence ID" value="OGK26319.1"/>
    <property type="molecule type" value="Genomic_DNA"/>
</dbReference>
<proteinExistence type="predicted"/>
<evidence type="ECO:0008006" key="4">
    <source>
        <dbReference type="Google" id="ProtNLM"/>
    </source>
</evidence>